<keyword evidence="1" id="KW-0812">Transmembrane</keyword>
<evidence type="ECO:0000256" key="1">
    <source>
        <dbReference type="SAM" id="Phobius"/>
    </source>
</evidence>
<protein>
    <recommendedName>
        <fullName evidence="4">SH3 domain-containing protein</fullName>
    </recommendedName>
</protein>
<reference evidence="2" key="1">
    <citation type="submission" date="2014-09" db="EMBL/GenBank/DDBJ databases">
        <title>Genome sequence of the luminous mushroom Mycena chlorophos for searching fungal bioluminescence genes.</title>
        <authorList>
            <person name="Tanaka Y."/>
            <person name="Kasuga D."/>
            <person name="Oba Y."/>
            <person name="Hase S."/>
            <person name="Sato K."/>
            <person name="Oba Y."/>
            <person name="Sakakibara Y."/>
        </authorList>
    </citation>
    <scope>NUCLEOTIDE SEQUENCE</scope>
</reference>
<name>A0ABQ0MDK7_MYCCL</name>
<evidence type="ECO:0008006" key="4">
    <source>
        <dbReference type="Google" id="ProtNLM"/>
    </source>
</evidence>
<dbReference type="EMBL" id="DF849967">
    <property type="protein sequence ID" value="GAT60937.1"/>
    <property type="molecule type" value="Genomic_DNA"/>
</dbReference>
<proteinExistence type="predicted"/>
<organism evidence="2 3">
    <name type="scientific">Mycena chlorophos</name>
    <name type="common">Agaric fungus</name>
    <name type="synonym">Agaricus chlorophos</name>
    <dbReference type="NCBI Taxonomy" id="658473"/>
    <lineage>
        <taxon>Eukaryota</taxon>
        <taxon>Fungi</taxon>
        <taxon>Dikarya</taxon>
        <taxon>Basidiomycota</taxon>
        <taxon>Agaricomycotina</taxon>
        <taxon>Agaricomycetes</taxon>
        <taxon>Agaricomycetidae</taxon>
        <taxon>Agaricales</taxon>
        <taxon>Marasmiineae</taxon>
        <taxon>Mycenaceae</taxon>
        <taxon>Mycena</taxon>
    </lineage>
</organism>
<gene>
    <name evidence="2" type="ORF">MCHLO_17023</name>
</gene>
<accession>A0ABQ0MDK7</accession>
<evidence type="ECO:0000313" key="2">
    <source>
        <dbReference type="EMBL" id="GAT60937.1"/>
    </source>
</evidence>
<keyword evidence="1" id="KW-1133">Transmembrane helix</keyword>
<sequence>MPLVSRDSNSDSDSLSTTNSNGVMYIVVIAVCGVVVAGLAVWFLVHRLRRRAEERDDALHDATFLRVKGVYRENEKEPLPENLQALHGTTFSRNRLTDAVVLPDKVLTRPQTTRDEIFEYHAQSGNLPKPFTFALSAGSAAAPLGPDRGSWIRHSTASSHRFSVISSTSSIDSSTSTVGRIRKVLQPFENPILPDELLVGAGERLTTVSAFDDGWVLVSREQSPFASAPKSLFATPAPPSATDVELGVVPAWIFIKPVKGLRTERPMRSSSLGITVQMDSPQPAFASRQQVLSWSNF</sequence>
<dbReference type="Proteomes" id="UP000815677">
    <property type="component" value="Unassembled WGS sequence"/>
</dbReference>
<feature type="transmembrane region" description="Helical" evidence="1">
    <location>
        <begin position="23"/>
        <end position="45"/>
    </location>
</feature>
<evidence type="ECO:0000313" key="3">
    <source>
        <dbReference type="Proteomes" id="UP000815677"/>
    </source>
</evidence>
<keyword evidence="1" id="KW-0472">Membrane</keyword>
<keyword evidence="3" id="KW-1185">Reference proteome</keyword>